<dbReference type="EMBL" id="KV878900">
    <property type="protein sequence ID" value="OJJ83051.1"/>
    <property type="molecule type" value="Genomic_DNA"/>
</dbReference>
<dbReference type="STRING" id="1160497.A0A1L9VGI3"/>
<dbReference type="PANTHER" id="PTHR38119:SF2">
    <property type="entry name" value="TRANSCRIPTION FACTOR DOMAIN-CONTAINING PROTEIN"/>
    <property type="match status" value="1"/>
</dbReference>
<dbReference type="Proteomes" id="UP000184300">
    <property type="component" value="Unassembled WGS sequence"/>
</dbReference>
<dbReference type="PANTHER" id="PTHR38119">
    <property type="entry name" value="BTB DOMAIN-CONTAINING PROTEIN-RELATED"/>
    <property type="match status" value="1"/>
</dbReference>
<name>A0A1L9VGI3_ASPGL</name>
<gene>
    <name evidence="1" type="ORF">ASPGLDRAFT_83063</name>
</gene>
<sequence>MASVIGFPLFDDGNFNILINPDMYNLHASVLGSKSRFFEAACARINEPGQLGATRLVLAPSTLHDKGIFTFQTFESYNRQLEKAMSRIGIVWPETLRKRWASMFRIIYNMDPLLQSVDSQSIVLEAKDLVQMADDIRVSSEVMRALETALLRLDRLIYHSIFWHPAIWANLGIRMRSAVIYQEAVIHLVGTWKALNATTINLLEPYTRDLCLKKHQELVLRKKTVESRILCHYPESLHCRTGGNLSCASYANNIYMWMAICFFRQWFSHSIVQRRNYVADDGGAALYRKIGAADVYLTSQEMNYFNLKFPMSTRGRAMFEAKVRELKEEIRSFVDELLVNNSRYTFDELPHLTCCRVDEEDLPWNNEEEEDDLASESDGQGEAFVKVDEGKMCFATQEAVNYSSGSTTQSAHSHIPDFNNMDIYPGTLGYPTPSDNLYQPGHLHLVPNVNYGNTESFLTSQTNPSFMDSQFGWLMNP</sequence>
<evidence type="ECO:0000313" key="2">
    <source>
        <dbReference type="Proteomes" id="UP000184300"/>
    </source>
</evidence>
<keyword evidence="2" id="KW-1185">Reference proteome</keyword>
<dbReference type="GeneID" id="34466461"/>
<dbReference type="OrthoDB" id="2129688at2759"/>
<accession>A0A1L9VGI3</accession>
<protein>
    <submittedName>
        <fullName evidence="1">Uncharacterized protein</fullName>
    </submittedName>
</protein>
<dbReference type="VEuPathDB" id="FungiDB:ASPGLDRAFT_83063"/>
<dbReference type="RefSeq" id="XP_022399749.1">
    <property type="nucleotide sequence ID" value="XM_022550201.1"/>
</dbReference>
<reference evidence="2" key="1">
    <citation type="journal article" date="2017" name="Genome Biol.">
        <title>Comparative genomics reveals high biological diversity and specific adaptations in the industrially and medically important fungal genus Aspergillus.</title>
        <authorList>
            <person name="de Vries R.P."/>
            <person name="Riley R."/>
            <person name="Wiebenga A."/>
            <person name="Aguilar-Osorio G."/>
            <person name="Amillis S."/>
            <person name="Uchima C.A."/>
            <person name="Anderluh G."/>
            <person name="Asadollahi M."/>
            <person name="Askin M."/>
            <person name="Barry K."/>
            <person name="Battaglia E."/>
            <person name="Bayram O."/>
            <person name="Benocci T."/>
            <person name="Braus-Stromeyer S.A."/>
            <person name="Caldana C."/>
            <person name="Canovas D."/>
            <person name="Cerqueira G.C."/>
            <person name="Chen F."/>
            <person name="Chen W."/>
            <person name="Choi C."/>
            <person name="Clum A."/>
            <person name="Dos Santos R.A."/>
            <person name="Damasio A.R."/>
            <person name="Diallinas G."/>
            <person name="Emri T."/>
            <person name="Fekete E."/>
            <person name="Flipphi M."/>
            <person name="Freyberg S."/>
            <person name="Gallo A."/>
            <person name="Gournas C."/>
            <person name="Habgood R."/>
            <person name="Hainaut M."/>
            <person name="Harispe M.L."/>
            <person name="Henrissat B."/>
            <person name="Hilden K.S."/>
            <person name="Hope R."/>
            <person name="Hossain A."/>
            <person name="Karabika E."/>
            <person name="Karaffa L."/>
            <person name="Karanyi Z."/>
            <person name="Krasevec N."/>
            <person name="Kuo A."/>
            <person name="Kusch H."/>
            <person name="LaButti K."/>
            <person name="Lagendijk E.L."/>
            <person name="Lapidus A."/>
            <person name="Levasseur A."/>
            <person name="Lindquist E."/>
            <person name="Lipzen A."/>
            <person name="Logrieco A.F."/>
            <person name="MacCabe A."/>
            <person name="Maekelae M.R."/>
            <person name="Malavazi I."/>
            <person name="Melin P."/>
            <person name="Meyer V."/>
            <person name="Mielnichuk N."/>
            <person name="Miskei M."/>
            <person name="Molnar A.P."/>
            <person name="Mule G."/>
            <person name="Ngan C.Y."/>
            <person name="Orejas M."/>
            <person name="Orosz E."/>
            <person name="Ouedraogo J.P."/>
            <person name="Overkamp K.M."/>
            <person name="Park H.-S."/>
            <person name="Perrone G."/>
            <person name="Piumi F."/>
            <person name="Punt P.J."/>
            <person name="Ram A.F."/>
            <person name="Ramon A."/>
            <person name="Rauscher S."/>
            <person name="Record E."/>
            <person name="Riano-Pachon D.M."/>
            <person name="Robert V."/>
            <person name="Roehrig J."/>
            <person name="Ruller R."/>
            <person name="Salamov A."/>
            <person name="Salih N.S."/>
            <person name="Samson R.A."/>
            <person name="Sandor E."/>
            <person name="Sanguinetti M."/>
            <person name="Schuetze T."/>
            <person name="Sepcic K."/>
            <person name="Shelest E."/>
            <person name="Sherlock G."/>
            <person name="Sophianopoulou V."/>
            <person name="Squina F.M."/>
            <person name="Sun H."/>
            <person name="Susca A."/>
            <person name="Todd R.B."/>
            <person name="Tsang A."/>
            <person name="Unkles S.E."/>
            <person name="van de Wiele N."/>
            <person name="van Rossen-Uffink D."/>
            <person name="Oliveira J.V."/>
            <person name="Vesth T.C."/>
            <person name="Visser J."/>
            <person name="Yu J.-H."/>
            <person name="Zhou M."/>
            <person name="Andersen M.R."/>
            <person name="Archer D.B."/>
            <person name="Baker S.E."/>
            <person name="Benoit I."/>
            <person name="Brakhage A.A."/>
            <person name="Braus G.H."/>
            <person name="Fischer R."/>
            <person name="Frisvad J.C."/>
            <person name="Goldman G.H."/>
            <person name="Houbraken J."/>
            <person name="Oakley B."/>
            <person name="Pocsi I."/>
            <person name="Scazzocchio C."/>
            <person name="Seiboth B."/>
            <person name="vanKuyk P.A."/>
            <person name="Wortman J."/>
            <person name="Dyer P.S."/>
            <person name="Grigoriev I.V."/>
        </authorList>
    </citation>
    <scope>NUCLEOTIDE SEQUENCE [LARGE SCALE GENOMIC DNA]</scope>
    <source>
        <strain evidence="2">CBS 516.65</strain>
    </source>
</reference>
<dbReference type="AlphaFoldDB" id="A0A1L9VGI3"/>
<organism evidence="1 2">
    <name type="scientific">Aspergillus glaucus CBS 516.65</name>
    <dbReference type="NCBI Taxonomy" id="1160497"/>
    <lineage>
        <taxon>Eukaryota</taxon>
        <taxon>Fungi</taxon>
        <taxon>Dikarya</taxon>
        <taxon>Ascomycota</taxon>
        <taxon>Pezizomycotina</taxon>
        <taxon>Eurotiomycetes</taxon>
        <taxon>Eurotiomycetidae</taxon>
        <taxon>Eurotiales</taxon>
        <taxon>Aspergillaceae</taxon>
        <taxon>Aspergillus</taxon>
        <taxon>Aspergillus subgen. Aspergillus</taxon>
    </lineage>
</organism>
<proteinExistence type="predicted"/>
<evidence type="ECO:0000313" key="1">
    <source>
        <dbReference type="EMBL" id="OJJ83051.1"/>
    </source>
</evidence>